<name>A0A3M7QV14_BRAPC</name>
<organism evidence="1 2">
    <name type="scientific">Brachionus plicatilis</name>
    <name type="common">Marine rotifer</name>
    <name type="synonym">Brachionus muelleri</name>
    <dbReference type="NCBI Taxonomy" id="10195"/>
    <lineage>
        <taxon>Eukaryota</taxon>
        <taxon>Metazoa</taxon>
        <taxon>Spiralia</taxon>
        <taxon>Gnathifera</taxon>
        <taxon>Rotifera</taxon>
        <taxon>Eurotatoria</taxon>
        <taxon>Monogononta</taxon>
        <taxon>Pseudotrocha</taxon>
        <taxon>Ploima</taxon>
        <taxon>Brachionidae</taxon>
        <taxon>Brachionus</taxon>
    </lineage>
</organism>
<sequence>MRLNFCAILSLWSTY</sequence>
<dbReference type="EMBL" id="REGN01005102">
    <property type="protein sequence ID" value="RNA14828.1"/>
    <property type="molecule type" value="Genomic_DNA"/>
</dbReference>
<keyword evidence="2" id="KW-1185">Reference proteome</keyword>
<accession>A0A3M7QV14</accession>
<protein>
    <submittedName>
        <fullName evidence="1">Uncharacterized protein</fullName>
    </submittedName>
</protein>
<evidence type="ECO:0000313" key="1">
    <source>
        <dbReference type="EMBL" id="RNA14828.1"/>
    </source>
</evidence>
<comment type="caution">
    <text evidence="1">The sequence shown here is derived from an EMBL/GenBank/DDBJ whole genome shotgun (WGS) entry which is preliminary data.</text>
</comment>
<gene>
    <name evidence="1" type="ORF">BpHYR1_038677</name>
</gene>
<reference evidence="1 2" key="1">
    <citation type="journal article" date="2018" name="Sci. Rep.">
        <title>Genomic signatures of local adaptation to the degree of environmental predictability in rotifers.</title>
        <authorList>
            <person name="Franch-Gras L."/>
            <person name="Hahn C."/>
            <person name="Garcia-Roger E.M."/>
            <person name="Carmona M.J."/>
            <person name="Serra M."/>
            <person name="Gomez A."/>
        </authorList>
    </citation>
    <scope>NUCLEOTIDE SEQUENCE [LARGE SCALE GENOMIC DNA]</scope>
    <source>
        <strain evidence="1">HYR1</strain>
    </source>
</reference>
<dbReference type="Proteomes" id="UP000276133">
    <property type="component" value="Unassembled WGS sequence"/>
</dbReference>
<proteinExistence type="predicted"/>
<evidence type="ECO:0000313" key="2">
    <source>
        <dbReference type="Proteomes" id="UP000276133"/>
    </source>
</evidence>